<gene>
    <name evidence="3" type="ORF">AVL61_07090</name>
</gene>
<feature type="transmembrane region" description="Helical" evidence="2">
    <location>
        <begin position="12"/>
        <end position="33"/>
    </location>
</feature>
<dbReference type="Proteomes" id="UP000053512">
    <property type="component" value="Unassembled WGS sequence"/>
</dbReference>
<evidence type="ECO:0000256" key="1">
    <source>
        <dbReference type="SAM" id="MobiDB-lite"/>
    </source>
</evidence>
<feature type="transmembrane region" description="Helical" evidence="2">
    <location>
        <begin position="135"/>
        <end position="152"/>
    </location>
</feature>
<keyword evidence="2" id="KW-0472">Membrane</keyword>
<comment type="caution">
    <text evidence="3">The sequence shown here is derived from an EMBL/GenBank/DDBJ whole genome shotgun (WGS) entry which is preliminary data.</text>
</comment>
<sequence>MSAVDNNVMKIVYTFFLGALLALFVGLGIQTFYPGPEMPEPTSGVEFVPEGSGTPTEEQREEMAENERQWRQWQEEQQAYSRDVAVVALGASVVLLGLSLVLEKRNRVLTNGVMLGGLFTLLYAIGRSFASSETTMTFIAVGVGLAVVLFLGHRRFFQDRPAEDAPEEGRPERTDVRAAPPERP</sequence>
<keyword evidence="2" id="KW-0812">Transmembrane</keyword>
<feature type="transmembrane region" description="Helical" evidence="2">
    <location>
        <begin position="109"/>
        <end position="129"/>
    </location>
</feature>
<reference evidence="4" key="1">
    <citation type="submission" date="2015-12" db="EMBL/GenBank/DDBJ databases">
        <authorList>
            <person name="Nair G.R."/>
            <person name="Kaur G."/>
            <person name="Mayilraj S."/>
        </authorList>
    </citation>
    <scope>NUCLEOTIDE SEQUENCE [LARGE SCALE GENOMIC DNA]</scope>
    <source>
        <strain evidence="4">CD08_4</strain>
    </source>
</reference>
<organism evidence="3 4">
    <name type="scientific">Kocuria rosea subsp. polaris</name>
    <dbReference type="NCBI Taxonomy" id="136273"/>
    <lineage>
        <taxon>Bacteria</taxon>
        <taxon>Bacillati</taxon>
        <taxon>Actinomycetota</taxon>
        <taxon>Actinomycetes</taxon>
        <taxon>Micrococcales</taxon>
        <taxon>Micrococcaceae</taxon>
        <taxon>Kocuria</taxon>
    </lineage>
</organism>
<dbReference type="AlphaFoldDB" id="A0A0W8I2Z1"/>
<protein>
    <submittedName>
        <fullName evidence="3">Uncharacterized protein</fullName>
    </submittedName>
</protein>
<feature type="region of interest" description="Disordered" evidence="1">
    <location>
        <begin position="160"/>
        <end position="184"/>
    </location>
</feature>
<proteinExistence type="predicted"/>
<evidence type="ECO:0000313" key="4">
    <source>
        <dbReference type="Proteomes" id="UP000053512"/>
    </source>
</evidence>
<evidence type="ECO:0000256" key="2">
    <source>
        <dbReference type="SAM" id="Phobius"/>
    </source>
</evidence>
<keyword evidence="2" id="KW-1133">Transmembrane helix</keyword>
<feature type="transmembrane region" description="Helical" evidence="2">
    <location>
        <begin position="84"/>
        <end position="102"/>
    </location>
</feature>
<evidence type="ECO:0000313" key="3">
    <source>
        <dbReference type="EMBL" id="KUG52110.1"/>
    </source>
</evidence>
<name>A0A0W8I2Z1_KOCRO</name>
<accession>A0A0W8I2Z1</accession>
<dbReference type="EMBL" id="LQBK01000040">
    <property type="protein sequence ID" value="KUG52110.1"/>
    <property type="molecule type" value="Genomic_DNA"/>
</dbReference>